<proteinExistence type="predicted"/>
<gene>
    <name evidence="1" type="ORF">METZ01_LOCUS159829</name>
</gene>
<organism evidence="1">
    <name type="scientific">marine metagenome</name>
    <dbReference type="NCBI Taxonomy" id="408172"/>
    <lineage>
        <taxon>unclassified sequences</taxon>
        <taxon>metagenomes</taxon>
        <taxon>ecological metagenomes</taxon>
    </lineage>
</organism>
<protein>
    <recommendedName>
        <fullName evidence="2">PepSY domain-containing protein</fullName>
    </recommendedName>
</protein>
<accession>A0A382AZL4</accession>
<evidence type="ECO:0008006" key="2">
    <source>
        <dbReference type="Google" id="ProtNLM"/>
    </source>
</evidence>
<dbReference type="EMBL" id="UINC01027549">
    <property type="protein sequence ID" value="SVB06975.1"/>
    <property type="molecule type" value="Genomic_DNA"/>
</dbReference>
<evidence type="ECO:0000313" key="1">
    <source>
        <dbReference type="EMBL" id="SVB06975.1"/>
    </source>
</evidence>
<sequence>MTVEIVEKYIKENYHPSSRQAIDVHELWDNRYRVNIWDFDPNRITASFFIKVKDGEVSHCSPQLSA</sequence>
<reference evidence="1" key="1">
    <citation type="submission" date="2018-05" db="EMBL/GenBank/DDBJ databases">
        <authorList>
            <person name="Lanie J.A."/>
            <person name="Ng W.-L."/>
            <person name="Kazmierczak K.M."/>
            <person name="Andrzejewski T.M."/>
            <person name="Davidsen T.M."/>
            <person name="Wayne K.J."/>
            <person name="Tettelin H."/>
            <person name="Glass J.I."/>
            <person name="Rusch D."/>
            <person name="Podicherti R."/>
            <person name="Tsui H.-C.T."/>
            <person name="Winkler M.E."/>
        </authorList>
    </citation>
    <scope>NUCLEOTIDE SEQUENCE</scope>
</reference>
<dbReference type="AlphaFoldDB" id="A0A382AZL4"/>
<name>A0A382AZL4_9ZZZZ</name>